<dbReference type="Pfam" id="PF13584">
    <property type="entry name" value="BatD"/>
    <property type="match status" value="1"/>
</dbReference>
<gene>
    <name evidence="3" type="ORF">JIN83_05130</name>
</gene>
<feature type="transmembrane region" description="Helical" evidence="1">
    <location>
        <begin position="467"/>
        <end position="487"/>
    </location>
</feature>
<feature type="signal peptide" evidence="2">
    <location>
        <begin position="1"/>
        <end position="22"/>
    </location>
</feature>
<evidence type="ECO:0000256" key="2">
    <source>
        <dbReference type="SAM" id="SignalP"/>
    </source>
</evidence>
<dbReference type="EMBL" id="JAENIG010000002">
    <property type="protein sequence ID" value="MBK1854328.1"/>
    <property type="molecule type" value="Genomic_DNA"/>
</dbReference>
<feature type="chain" id="PRO_5041946377" evidence="2">
    <location>
        <begin position="23"/>
        <end position="610"/>
    </location>
</feature>
<dbReference type="AlphaFoldDB" id="A0AAE2S9P2"/>
<reference evidence="3" key="1">
    <citation type="submission" date="2021-01" db="EMBL/GenBank/DDBJ databases">
        <title>Modified the classification status of verrucomicrobia.</title>
        <authorList>
            <person name="Feng X."/>
        </authorList>
    </citation>
    <scope>NUCLEOTIDE SEQUENCE</scope>
    <source>
        <strain evidence="3">5K15</strain>
    </source>
</reference>
<accession>A0AAE2S9P2</accession>
<keyword evidence="1" id="KW-0472">Membrane</keyword>
<evidence type="ECO:0000256" key="1">
    <source>
        <dbReference type="SAM" id="Phobius"/>
    </source>
</evidence>
<comment type="caution">
    <text evidence="3">The sequence shown here is derived from an EMBL/GenBank/DDBJ whole genome shotgun (WGS) entry which is preliminary data.</text>
</comment>
<dbReference type="Proteomes" id="UP000634206">
    <property type="component" value="Unassembled WGS sequence"/>
</dbReference>
<sequence length="610" mass="67665">MNIYKQLILAMAMLGTVITAIAAPEVSLHSSMSAKTFFVGEEFQFEILVSPADRVDIEEVESTDDLAIQFVKKEVVKGDAFSTVALRYRMMPMSAGMVAIPPISVEVGDQVLSTDEEMFIQVKQAQTYPGLEIVREIPDRDFYVGEPFMVDYTWRSPLPLNGFRAVKLNLPLFYDPAFKIRNPFDWIDGDDKAAIGLPVANTRLIGRYNLLNEAERNVHSVSFAKIVIPVKTGEFEWSPSTLLISYVAPPAARNRNARWRTNYPSYFNNNFFAEADGDEYQKYFAASSSQTVRVLPLPDAGKPHDFAGVVGSCKVTVTATPTVLQAGDPITLTIVVDDYAFPEVLDFPDLSSQPAFTRQFAIPPRQSSGRIVGKRKTYIRTLRPLAQDATSIPAVRIPYFDPQTKSYAVAESAPIPITVKAAEVVTAFDADMTGVGPLKNRLAKNPEGIRANATSLSAIRPAAFSPGAWLLLCLFLPPAAFLVFYFATAQRRLMQNDPVRARSMRAMARFSKRLRALEQAAPKLQPEQGIGRLDDIVRSYFAEKLNLVRHAHTFEELELQLGDRVSLDAIREIYGRCEAQAYRADSPTPDLSTMIAQARQAVQTINAALS</sequence>
<dbReference type="RefSeq" id="WP_309488933.1">
    <property type="nucleotide sequence ID" value="NZ_JAENIG010000002.1"/>
</dbReference>
<organism evidence="3 4">
    <name type="scientific">Oceaniferula flava</name>
    <dbReference type="NCBI Taxonomy" id="2800421"/>
    <lineage>
        <taxon>Bacteria</taxon>
        <taxon>Pseudomonadati</taxon>
        <taxon>Verrucomicrobiota</taxon>
        <taxon>Verrucomicrobiia</taxon>
        <taxon>Verrucomicrobiales</taxon>
        <taxon>Verrucomicrobiaceae</taxon>
        <taxon>Oceaniferula</taxon>
    </lineage>
</organism>
<proteinExistence type="predicted"/>
<keyword evidence="1" id="KW-0812">Transmembrane</keyword>
<keyword evidence="4" id="KW-1185">Reference proteome</keyword>
<dbReference type="PANTHER" id="PTHR40940:SF2">
    <property type="entry name" value="BATD"/>
    <property type="match status" value="1"/>
</dbReference>
<evidence type="ECO:0000313" key="4">
    <source>
        <dbReference type="Proteomes" id="UP000634206"/>
    </source>
</evidence>
<name>A0AAE2S9P2_9BACT</name>
<evidence type="ECO:0000313" key="3">
    <source>
        <dbReference type="EMBL" id="MBK1854328.1"/>
    </source>
</evidence>
<keyword evidence="1" id="KW-1133">Transmembrane helix</keyword>
<dbReference type="InterPro" id="IPR025738">
    <property type="entry name" value="BatD"/>
</dbReference>
<protein>
    <submittedName>
        <fullName evidence="3">BatD family protein</fullName>
    </submittedName>
</protein>
<keyword evidence="2" id="KW-0732">Signal</keyword>
<dbReference type="PANTHER" id="PTHR40940">
    <property type="entry name" value="PROTEIN BATD-RELATED"/>
    <property type="match status" value="1"/>
</dbReference>